<dbReference type="Proteomes" id="UP001202248">
    <property type="component" value="Unassembled WGS sequence"/>
</dbReference>
<name>A0ABS9SN57_9BACT</name>
<keyword evidence="2" id="KW-0808">Transferase</keyword>
<dbReference type="Pfam" id="PF00534">
    <property type="entry name" value="Glycos_transf_1"/>
    <property type="match status" value="1"/>
</dbReference>
<dbReference type="EMBL" id="JAKWBL010000004">
    <property type="protein sequence ID" value="MCH5599711.1"/>
    <property type="molecule type" value="Genomic_DNA"/>
</dbReference>
<keyword evidence="3" id="KW-1185">Reference proteome</keyword>
<proteinExistence type="predicted"/>
<dbReference type="GO" id="GO:0016757">
    <property type="term" value="F:glycosyltransferase activity"/>
    <property type="evidence" value="ECO:0007669"/>
    <property type="project" value="UniProtKB-KW"/>
</dbReference>
<sequence>MDKFDSLSDTESVKSQLTSDREYFIIADFNLDKDRLVTLLKGFSAFKRMLHSSWKFVVVLRAADGIKKEEAEHLLSNYKYREDIVLTNDDKLNEKIAEAYALISVSVEEIFPIPVAEAVRLKTPVIALKTETLDQLYGDAIVYTENAGSEAIGEMLMMIYKGETFRKNLIKKIEARQLSYNMDDVVKILKQNLLQ</sequence>
<gene>
    <name evidence="2" type="ORF">MKP09_18230</name>
</gene>
<dbReference type="EC" id="2.4.-.-" evidence="2"/>
<dbReference type="Gene3D" id="3.40.50.2000">
    <property type="entry name" value="Glycogen Phosphorylase B"/>
    <property type="match status" value="1"/>
</dbReference>
<comment type="caution">
    <text evidence="2">The sequence shown here is derived from an EMBL/GenBank/DDBJ whole genome shotgun (WGS) entry which is preliminary data.</text>
</comment>
<evidence type="ECO:0000313" key="3">
    <source>
        <dbReference type="Proteomes" id="UP001202248"/>
    </source>
</evidence>
<organism evidence="2 3">
    <name type="scientific">Niabella ginsengisoli</name>
    <dbReference type="NCBI Taxonomy" id="522298"/>
    <lineage>
        <taxon>Bacteria</taxon>
        <taxon>Pseudomonadati</taxon>
        <taxon>Bacteroidota</taxon>
        <taxon>Chitinophagia</taxon>
        <taxon>Chitinophagales</taxon>
        <taxon>Chitinophagaceae</taxon>
        <taxon>Niabella</taxon>
    </lineage>
</organism>
<evidence type="ECO:0000259" key="1">
    <source>
        <dbReference type="Pfam" id="PF00534"/>
    </source>
</evidence>
<protein>
    <submittedName>
        <fullName evidence="2">Glycosyltransferase</fullName>
        <ecNumber evidence="2">2.4.-.-</ecNumber>
    </submittedName>
</protein>
<feature type="domain" description="Glycosyl transferase family 1" evidence="1">
    <location>
        <begin position="19"/>
        <end position="173"/>
    </location>
</feature>
<dbReference type="InterPro" id="IPR001296">
    <property type="entry name" value="Glyco_trans_1"/>
</dbReference>
<reference evidence="2 3" key="1">
    <citation type="submission" date="2022-02" db="EMBL/GenBank/DDBJ databases">
        <authorList>
            <person name="Min J."/>
        </authorList>
    </citation>
    <scope>NUCLEOTIDE SEQUENCE [LARGE SCALE GENOMIC DNA]</scope>
    <source>
        <strain evidence="2 3">GR10-1</strain>
    </source>
</reference>
<evidence type="ECO:0000313" key="2">
    <source>
        <dbReference type="EMBL" id="MCH5599711.1"/>
    </source>
</evidence>
<dbReference type="SUPFAM" id="SSF53756">
    <property type="entry name" value="UDP-Glycosyltransferase/glycogen phosphorylase"/>
    <property type="match status" value="1"/>
</dbReference>
<accession>A0ABS9SN57</accession>
<keyword evidence="2" id="KW-0328">Glycosyltransferase</keyword>
<dbReference type="RefSeq" id="WP_240831744.1">
    <property type="nucleotide sequence ID" value="NZ_JAKWBL010000004.1"/>
</dbReference>